<dbReference type="Gene3D" id="1.10.275.10">
    <property type="entry name" value="Fumarase/aspartase (N-terminal domain)"/>
    <property type="match status" value="1"/>
</dbReference>
<comment type="subcellular location">
    <subcellularLocation>
        <location evidence="1">Cytoplasm</location>
    </subcellularLocation>
</comment>
<proteinExistence type="inferred from homology"/>
<dbReference type="EMBL" id="CP017921">
    <property type="protein sequence ID" value="APH39203.1"/>
    <property type="molecule type" value="Genomic_DNA"/>
</dbReference>
<reference evidence="5 8" key="1">
    <citation type="submission" date="2016-10" db="EMBL/GenBank/DDBJ databases">
        <title>Methanohalophilus halophilus.</title>
        <authorList>
            <person name="L'haridon S."/>
        </authorList>
    </citation>
    <scope>NUCLEOTIDE SEQUENCE [LARGE SCALE GENOMIC DNA]</scope>
    <source>
        <strain evidence="5 8">Z-7982</strain>
    </source>
</reference>
<reference evidence="6 10" key="3">
    <citation type="submission" date="2018-10" db="EMBL/GenBank/DDBJ databases">
        <title>Cultivation of a novel Methanohalophilus strain from Kebrit Deep of the Red Sea and a genomic comparison of members of the genus Methanohalophilus.</title>
        <authorList>
            <person name="Guan Y."/>
            <person name="Ngugi D.K."/>
            <person name="Stingl U."/>
        </authorList>
    </citation>
    <scope>NUCLEOTIDE SEQUENCE [LARGE SCALE GENOMIC DNA]</scope>
    <source>
        <strain evidence="6 10">DSM 3094</strain>
    </source>
</reference>
<keyword evidence="1" id="KW-0028">Amino-acid biosynthesis</keyword>
<dbReference type="Proteomes" id="UP000267921">
    <property type="component" value="Unassembled WGS sequence"/>
</dbReference>
<name>A0A1L3Q2Z0_9EURY</name>
<keyword evidence="1" id="KW-0963">Cytoplasm</keyword>
<reference evidence="7 9" key="2">
    <citation type="submission" date="2016-10" db="EMBL/GenBank/DDBJ databases">
        <authorList>
            <person name="de Groot N.N."/>
        </authorList>
    </citation>
    <scope>NUCLEOTIDE SEQUENCE [LARGE SCALE GENOMIC DNA]</scope>
    <source>
        <strain evidence="7 9">Z-7982</strain>
    </source>
</reference>
<accession>A0A1L3Q2Z0</accession>
<protein>
    <recommendedName>
        <fullName evidence="1 2">Argininosuccinate lyase</fullName>
        <shortName evidence="1">ASAL</shortName>
        <ecNumber evidence="1 2">4.3.2.1</ecNumber>
    </recommendedName>
    <alternativeName>
        <fullName evidence="1">Arginosuccinase</fullName>
    </alternativeName>
</protein>
<evidence type="ECO:0000313" key="6">
    <source>
        <dbReference type="EMBL" id="RNI09738.1"/>
    </source>
</evidence>
<dbReference type="PRINTS" id="PR00145">
    <property type="entry name" value="ARGSUCLYASE"/>
</dbReference>
<dbReference type="GeneID" id="30583439"/>
<dbReference type="HAMAP" id="MF_00006">
    <property type="entry name" value="Arg_succ_lyase"/>
    <property type="match status" value="1"/>
</dbReference>
<dbReference type="OrthoDB" id="27337at2157"/>
<dbReference type="GO" id="GO:0005829">
    <property type="term" value="C:cytosol"/>
    <property type="evidence" value="ECO:0007669"/>
    <property type="project" value="TreeGrafter"/>
</dbReference>
<evidence type="ECO:0000313" key="7">
    <source>
        <dbReference type="EMBL" id="SDW55139.1"/>
    </source>
</evidence>
<dbReference type="KEGG" id="mhaz:BHR79_06690"/>
<evidence type="ECO:0000259" key="4">
    <source>
        <dbReference type="Pfam" id="PF14698"/>
    </source>
</evidence>
<dbReference type="InterPro" id="IPR009049">
    <property type="entry name" value="Argininosuccinate_lyase"/>
</dbReference>
<dbReference type="InterPro" id="IPR008948">
    <property type="entry name" value="L-Aspartase-like"/>
</dbReference>
<evidence type="ECO:0000313" key="5">
    <source>
        <dbReference type="EMBL" id="APH39203.1"/>
    </source>
</evidence>
<organism evidence="5 8">
    <name type="scientific">Methanohalophilus halophilus</name>
    <dbReference type="NCBI Taxonomy" id="2177"/>
    <lineage>
        <taxon>Archaea</taxon>
        <taxon>Methanobacteriati</taxon>
        <taxon>Methanobacteriota</taxon>
        <taxon>Stenosarchaea group</taxon>
        <taxon>Methanomicrobia</taxon>
        <taxon>Methanosarcinales</taxon>
        <taxon>Methanosarcinaceae</taxon>
        <taxon>Methanohalophilus</taxon>
    </lineage>
</organism>
<evidence type="ECO:0000313" key="8">
    <source>
        <dbReference type="Proteomes" id="UP000186879"/>
    </source>
</evidence>
<comment type="pathway">
    <text evidence="1">Amino-acid biosynthesis; L-arginine biosynthesis; L-arginine from L-ornithine and carbamoyl phosphate: step 3/3.</text>
</comment>
<dbReference type="PANTHER" id="PTHR43814">
    <property type="entry name" value="ARGININOSUCCINATE LYASE"/>
    <property type="match status" value="1"/>
</dbReference>
<dbReference type="Gene3D" id="1.20.200.10">
    <property type="entry name" value="Fumarase/aspartase (Central domain)"/>
    <property type="match status" value="1"/>
</dbReference>
<dbReference type="UniPathway" id="UPA00068">
    <property type="reaction ID" value="UER00114"/>
</dbReference>
<keyword evidence="1 5" id="KW-0456">Lyase</keyword>
<dbReference type="Pfam" id="PF00206">
    <property type="entry name" value="Lyase_1"/>
    <property type="match status" value="1"/>
</dbReference>
<dbReference type="EMBL" id="FNMU01000003">
    <property type="protein sequence ID" value="SDW55139.1"/>
    <property type="molecule type" value="Genomic_DNA"/>
</dbReference>
<dbReference type="FunFam" id="1.20.200.10:FF:000015">
    <property type="entry name" value="argininosuccinate lyase isoform X2"/>
    <property type="match status" value="1"/>
</dbReference>
<evidence type="ECO:0000256" key="2">
    <source>
        <dbReference type="NCBIfam" id="TIGR00838"/>
    </source>
</evidence>
<dbReference type="GO" id="GO:0042450">
    <property type="term" value="P:L-arginine biosynthetic process via ornithine"/>
    <property type="evidence" value="ECO:0007669"/>
    <property type="project" value="UniProtKB-UniRule"/>
</dbReference>
<dbReference type="NCBIfam" id="TIGR00838">
    <property type="entry name" value="argH"/>
    <property type="match status" value="1"/>
</dbReference>
<dbReference type="InterPro" id="IPR000362">
    <property type="entry name" value="Fumarate_lyase_fam"/>
</dbReference>
<dbReference type="SUPFAM" id="SSF48557">
    <property type="entry name" value="L-aspartase-like"/>
    <property type="match status" value="1"/>
</dbReference>
<comment type="similarity">
    <text evidence="1">Belongs to the lyase 1 family. Argininosuccinate lyase subfamily.</text>
</comment>
<sequence length="492" mass="54776">MSDILRRGRLDSLPDEEIMRYTSSMEDDKWIFDSDVLVDFAHTVMLKEQGIVPADDCAKILDGLKRIREEGIDSLDHSYEDIHISLEARLIDMAGEDVGGRMHSGRSRNDEVATCIRLRLRKEVLELAEEMLQLVNTMAKIASKNYDTIMPGYTHLQHAQPTTLAHHIMGHTESLGRDVERILGCLDRINRCPLGAAAFASTGFPIDRSRTAELLGFEEVMQNSMDAVSGRDFLLETASVLANIMIELSRISEELVLWSSTEFGFIELSDQYASTSSIMPQKKNPDTAELVRGKSGIAVGSLMSLLTVCKSLPMSYNRDMQDASPHIWKSVETTRASVRIMAGMLDSMKINNNAMKVQASTGFTTATELADTLVRECGIPFRTAHQIVGILAKGDVEPTLEDVEAVGRTVLGESLTEKGLNEDMVKQALDPMLNIQKRKVTGGPGPEAMKISIDNFGIKTGMWTEEVERIRDHTTDSIEKLMQVVEYYIQQK</sequence>
<dbReference type="Gene3D" id="1.10.40.30">
    <property type="entry name" value="Fumarase/aspartase (C-terminal domain)"/>
    <property type="match status" value="1"/>
</dbReference>
<dbReference type="PANTHER" id="PTHR43814:SF1">
    <property type="entry name" value="ARGININOSUCCINATE LYASE"/>
    <property type="match status" value="1"/>
</dbReference>
<dbReference type="InterPro" id="IPR022761">
    <property type="entry name" value="Fumarate_lyase_N"/>
</dbReference>
<dbReference type="InterPro" id="IPR029419">
    <property type="entry name" value="Arg_succ_lyase_C"/>
</dbReference>
<feature type="domain" description="Fumarate lyase N-terminal" evidence="3">
    <location>
        <begin position="15"/>
        <end position="300"/>
    </location>
</feature>
<dbReference type="EMBL" id="RJJG01000003">
    <property type="protein sequence ID" value="RNI09738.1"/>
    <property type="molecule type" value="Genomic_DNA"/>
</dbReference>
<dbReference type="GO" id="GO:0004056">
    <property type="term" value="F:argininosuccinate lyase activity"/>
    <property type="evidence" value="ECO:0007669"/>
    <property type="project" value="UniProtKB-UniRule"/>
</dbReference>
<dbReference type="STRING" id="2177.BHR79_06690"/>
<dbReference type="Proteomes" id="UP000186879">
    <property type="component" value="Chromosome"/>
</dbReference>
<comment type="catalytic activity">
    <reaction evidence="1">
        <text>2-(N(omega)-L-arginino)succinate = fumarate + L-arginine</text>
        <dbReference type="Rhea" id="RHEA:24020"/>
        <dbReference type="ChEBI" id="CHEBI:29806"/>
        <dbReference type="ChEBI" id="CHEBI:32682"/>
        <dbReference type="ChEBI" id="CHEBI:57472"/>
        <dbReference type="EC" id="4.3.2.1"/>
    </reaction>
</comment>
<keyword evidence="8" id="KW-1185">Reference proteome</keyword>
<dbReference type="PRINTS" id="PR00149">
    <property type="entry name" value="FUMRATELYASE"/>
</dbReference>
<evidence type="ECO:0000259" key="3">
    <source>
        <dbReference type="Pfam" id="PF00206"/>
    </source>
</evidence>
<dbReference type="AlphaFoldDB" id="A0A1L3Q2Z0"/>
<feature type="domain" description="Argininosuccinate lyase C-terminal" evidence="4">
    <location>
        <begin position="363"/>
        <end position="394"/>
    </location>
</feature>
<dbReference type="CDD" id="cd01359">
    <property type="entry name" value="Argininosuccinate_lyase"/>
    <property type="match status" value="1"/>
</dbReference>
<keyword evidence="1" id="KW-0055">Arginine biosynthesis</keyword>
<dbReference type="InterPro" id="IPR024083">
    <property type="entry name" value="Fumarase/histidase_N"/>
</dbReference>
<dbReference type="Pfam" id="PF14698">
    <property type="entry name" value="ASL_C2"/>
    <property type="match status" value="1"/>
</dbReference>
<evidence type="ECO:0000256" key="1">
    <source>
        <dbReference type="HAMAP-Rule" id="MF_00006"/>
    </source>
</evidence>
<dbReference type="RefSeq" id="WP_072561638.1">
    <property type="nucleotide sequence ID" value="NZ_CP017921.1"/>
</dbReference>
<evidence type="ECO:0000313" key="10">
    <source>
        <dbReference type="Proteomes" id="UP000267921"/>
    </source>
</evidence>
<gene>
    <name evidence="1 6" type="primary">argH</name>
    <name evidence="5" type="ORF">BHR79_06690</name>
    <name evidence="6" type="ORF">EFE40_03555</name>
    <name evidence="7" type="ORF">SAMN04515625_1172</name>
</gene>
<evidence type="ECO:0000313" key="9">
    <source>
        <dbReference type="Proteomes" id="UP000198669"/>
    </source>
</evidence>
<dbReference type="EC" id="4.3.2.1" evidence="1 2"/>
<dbReference type="Proteomes" id="UP000198669">
    <property type="component" value="Unassembled WGS sequence"/>
</dbReference>